<keyword evidence="4" id="KW-0804">Transcription</keyword>
<evidence type="ECO:0000256" key="4">
    <source>
        <dbReference type="ARBA" id="ARBA00023163"/>
    </source>
</evidence>
<organism evidence="6 7">
    <name type="scientific">Gloeobacter violaceus (strain ATCC 29082 / PCC 7421)</name>
    <dbReference type="NCBI Taxonomy" id="251221"/>
    <lineage>
        <taxon>Bacteria</taxon>
        <taxon>Bacillati</taxon>
        <taxon>Cyanobacteriota</taxon>
        <taxon>Cyanophyceae</taxon>
        <taxon>Gloeobacterales</taxon>
        <taxon>Gloeobacteraceae</taxon>
        <taxon>Gloeobacter</taxon>
    </lineage>
</organism>
<reference evidence="6 7" key="1">
    <citation type="journal article" date="2003" name="DNA Res.">
        <title>Complete genome structure of Gloeobacter violaceus PCC 7421, a cyanobacterium that lacks thylakoids.</title>
        <authorList>
            <person name="Nakamura Y."/>
            <person name="Kaneko T."/>
            <person name="Sato S."/>
            <person name="Mimuro M."/>
            <person name="Miyashita H."/>
            <person name="Tsuchiya T."/>
            <person name="Sasamoto S."/>
            <person name="Watanabe A."/>
            <person name="Kawashima K."/>
            <person name="Kishida Y."/>
            <person name="Kiyokawa C."/>
            <person name="Kohara M."/>
            <person name="Matsumoto M."/>
            <person name="Matsuno A."/>
            <person name="Nakazaki N."/>
            <person name="Shimpo S."/>
            <person name="Takeuchi C."/>
            <person name="Yamada M."/>
            <person name="Tabata S."/>
        </authorList>
    </citation>
    <scope>NUCLEOTIDE SEQUENCE [LARGE SCALE GENOMIC DNA]</scope>
    <source>
        <strain evidence="7">ATCC 29082 / PCC 7421</strain>
    </source>
</reference>
<dbReference type="InParanoid" id="Q7NEX0"/>
<name>Q7NEX0_GLOVI</name>
<evidence type="ECO:0000259" key="5">
    <source>
        <dbReference type="PROSITE" id="PS50931"/>
    </source>
</evidence>
<comment type="similarity">
    <text evidence="1">Belongs to the LysR transcriptional regulatory family.</text>
</comment>
<evidence type="ECO:0000256" key="3">
    <source>
        <dbReference type="ARBA" id="ARBA00023125"/>
    </source>
</evidence>
<evidence type="ECO:0000256" key="1">
    <source>
        <dbReference type="ARBA" id="ARBA00009437"/>
    </source>
</evidence>
<dbReference type="STRING" id="251221.gene:10761274"/>
<protein>
    <submittedName>
        <fullName evidence="6">LysR family transcriptional regulatory protein</fullName>
    </submittedName>
</protein>
<dbReference type="InterPro" id="IPR058163">
    <property type="entry name" value="LysR-type_TF_proteobact-type"/>
</dbReference>
<dbReference type="Pfam" id="PF03466">
    <property type="entry name" value="LysR_substrate"/>
    <property type="match status" value="1"/>
</dbReference>
<dbReference type="Proteomes" id="UP000000557">
    <property type="component" value="Chromosome"/>
</dbReference>
<dbReference type="OrthoDB" id="9786526at2"/>
<dbReference type="InterPro" id="IPR036390">
    <property type="entry name" value="WH_DNA-bd_sf"/>
</dbReference>
<dbReference type="PATRIC" id="fig|251221.4.peg.3793"/>
<dbReference type="SUPFAM" id="SSF46785">
    <property type="entry name" value="Winged helix' DNA-binding domain"/>
    <property type="match status" value="1"/>
</dbReference>
<evidence type="ECO:0000313" key="7">
    <source>
        <dbReference type="Proteomes" id="UP000000557"/>
    </source>
</evidence>
<dbReference type="PROSITE" id="PS50931">
    <property type="entry name" value="HTH_LYSR"/>
    <property type="match status" value="1"/>
</dbReference>
<dbReference type="HOGENOM" id="CLU_039613_16_2_3"/>
<dbReference type="PANTHER" id="PTHR30537">
    <property type="entry name" value="HTH-TYPE TRANSCRIPTIONAL REGULATOR"/>
    <property type="match status" value="1"/>
</dbReference>
<dbReference type="Pfam" id="PF00126">
    <property type="entry name" value="HTH_1"/>
    <property type="match status" value="1"/>
</dbReference>
<evidence type="ECO:0000313" key="6">
    <source>
        <dbReference type="EMBL" id="BAC91699.1"/>
    </source>
</evidence>
<dbReference type="EnsemblBacteria" id="BAC91699">
    <property type="protein sequence ID" value="BAC91699"/>
    <property type="gene ID" value="BAC91699"/>
</dbReference>
<dbReference type="CDD" id="cd08422">
    <property type="entry name" value="PBP2_CrgA_like"/>
    <property type="match status" value="1"/>
</dbReference>
<evidence type="ECO:0000256" key="2">
    <source>
        <dbReference type="ARBA" id="ARBA00023015"/>
    </source>
</evidence>
<keyword evidence="7" id="KW-1185">Reference proteome</keyword>
<dbReference type="InterPro" id="IPR005119">
    <property type="entry name" value="LysR_subst-bd"/>
</dbReference>
<dbReference type="GO" id="GO:0003677">
    <property type="term" value="F:DNA binding"/>
    <property type="evidence" value="ECO:0007669"/>
    <property type="project" value="UniProtKB-KW"/>
</dbReference>
<dbReference type="EMBL" id="BA000045">
    <property type="protein sequence ID" value="BAC91699.1"/>
    <property type="molecule type" value="Genomic_DNA"/>
</dbReference>
<gene>
    <name evidence="6" type="ordered locus">gll3758</name>
</gene>
<dbReference type="AlphaFoldDB" id="Q7NEX0"/>
<accession>Q7NEX0</accession>
<dbReference type="Gene3D" id="3.40.190.290">
    <property type="match status" value="1"/>
</dbReference>
<dbReference type="KEGG" id="gvi:gll3758"/>
<dbReference type="Gene3D" id="1.10.10.10">
    <property type="entry name" value="Winged helix-like DNA-binding domain superfamily/Winged helix DNA-binding domain"/>
    <property type="match status" value="1"/>
</dbReference>
<keyword evidence="2" id="KW-0805">Transcription regulation</keyword>
<dbReference type="SUPFAM" id="SSF53850">
    <property type="entry name" value="Periplasmic binding protein-like II"/>
    <property type="match status" value="1"/>
</dbReference>
<dbReference type="FunFam" id="1.10.10.10:FF:000001">
    <property type="entry name" value="LysR family transcriptional regulator"/>
    <property type="match status" value="1"/>
</dbReference>
<sequence>METEALRLFVEVTRRGSFAAVARDRRIDPSLVSRAVASLEHDLGVRLLQRTTRRLALTEAGERYLGRIEPLVDELDRAREAVLVLSTGPIGTLRLTASVAFGQRCLVPLLPQLRSSFPQLRLELLLTDAKLDLVGERIDLAIRLGPAVPGDGVRVKWFDTHYRVCASPAYLQRAHSLRDPAELPAHRCLLFALPEFRSQWRFRDAEGIVSEVPVDGDIVISNALALRECTLAGMGPALLAHWLIDEDIAQGRLVDLFPAYRASATDFETAAWLIYPSWTFLPYKVRVVVDFLKQYLAELQPRLE</sequence>
<proteinExistence type="inferred from homology"/>
<dbReference type="PhylomeDB" id="Q7NEX0"/>
<dbReference type="InterPro" id="IPR000847">
    <property type="entry name" value="LysR_HTH_N"/>
</dbReference>
<feature type="domain" description="HTH lysR-type" evidence="5">
    <location>
        <begin position="1"/>
        <end position="58"/>
    </location>
</feature>
<dbReference type="GO" id="GO:0003700">
    <property type="term" value="F:DNA-binding transcription factor activity"/>
    <property type="evidence" value="ECO:0007669"/>
    <property type="project" value="InterPro"/>
</dbReference>
<reference evidence="6 7" key="2">
    <citation type="journal article" date="2003" name="DNA Res.">
        <title>Complete genome structure of Gloeobacter violaceus PCC 7421, a cyanobacterium that lacks thylakoids (supplement).</title>
        <authorList>
            <person name="Nakamura Y."/>
            <person name="Kaneko T."/>
            <person name="Sato S."/>
            <person name="Mimuro M."/>
            <person name="Miyashita H."/>
            <person name="Tsuchiya T."/>
            <person name="Sasamoto S."/>
            <person name="Watanabe A."/>
            <person name="Kawashima K."/>
            <person name="Kishida Y."/>
            <person name="Kiyokawa C."/>
            <person name="Kohara M."/>
            <person name="Matsumoto M."/>
            <person name="Matsuno A."/>
            <person name="Nakazaki N."/>
            <person name="Shimpo S."/>
            <person name="Takeuchi C."/>
            <person name="Yamada M."/>
            <person name="Tabata S."/>
        </authorList>
    </citation>
    <scope>NUCLEOTIDE SEQUENCE [LARGE SCALE GENOMIC DNA]</scope>
    <source>
        <strain evidence="7">ATCC 29082 / PCC 7421</strain>
    </source>
</reference>
<keyword evidence="3" id="KW-0238">DNA-binding</keyword>
<dbReference type="eggNOG" id="COG0583">
    <property type="taxonomic scope" value="Bacteria"/>
</dbReference>
<dbReference type="InterPro" id="IPR036388">
    <property type="entry name" value="WH-like_DNA-bd_sf"/>
</dbReference>
<dbReference type="RefSeq" id="WP_011143747.1">
    <property type="nucleotide sequence ID" value="NC_005125.1"/>
</dbReference>
<dbReference type="PANTHER" id="PTHR30537:SF5">
    <property type="entry name" value="HTH-TYPE TRANSCRIPTIONAL ACTIVATOR TTDR-RELATED"/>
    <property type="match status" value="1"/>
</dbReference>